<sequence>MFKFSRGSKKQNNKAIPAEDVLTPDMEKGEAGSEEIETALSIPDEWNMTEEDRYVYAFHNSQSPKLKRNQISIYGMELNRNSGNSVTVTGLIRSTVTQNITFGEATILLLGANDKLLARKEFDLSRLGTIPTNSARPWNFEFSERDFVEEMDELPTEWKLAFELKTEHRLDLEPSWEKALDAKAREALEKIVENAPELKENEVNFLGVKADLQENGNLIVTVLIRNGYNRGITLEQVPLGIRDASNEEVARGSFKLNDFTVKANTSKPWTFIFPKEMVKKENLDLSRWTAYPIQ</sequence>
<dbReference type="InterPro" id="IPR030911">
    <property type="entry name" value="Sec_acc_SLAP"/>
</dbReference>
<proteinExistence type="predicted"/>
<feature type="compositionally biased region" description="Basic residues" evidence="1">
    <location>
        <begin position="1"/>
        <end position="12"/>
    </location>
</feature>
<dbReference type="NCBIfam" id="TIGR04399">
    <property type="entry name" value="acc_Sec_SLAP"/>
    <property type="match status" value="1"/>
</dbReference>
<dbReference type="NCBIfam" id="TIGR04398">
    <property type="entry name" value="SLAP_DUP"/>
    <property type="match status" value="2"/>
</dbReference>
<keyword evidence="3" id="KW-1185">Reference proteome</keyword>
<evidence type="ECO:0000313" key="3">
    <source>
        <dbReference type="Proteomes" id="UP000245998"/>
    </source>
</evidence>
<dbReference type="EMBL" id="QCZG01000065">
    <property type="protein sequence ID" value="PWA05765.1"/>
    <property type="molecule type" value="Genomic_DNA"/>
</dbReference>
<dbReference type="InterPro" id="IPR030910">
    <property type="entry name" value="SLAP_dom"/>
</dbReference>
<comment type="caution">
    <text evidence="2">The sequence shown here is derived from an EMBL/GenBank/DDBJ whole genome shotgun (WGS) entry which is preliminary data.</text>
</comment>
<dbReference type="AlphaFoldDB" id="A0A2U1JL86"/>
<accession>A0A2U1JL86</accession>
<reference evidence="2 3" key="1">
    <citation type="submission" date="2018-04" db="EMBL/GenBank/DDBJ databases">
        <title>Camelliibacillus theae gen. nov., sp. nov., isolated from Pu'er tea.</title>
        <authorList>
            <person name="Niu L."/>
        </authorList>
    </citation>
    <scope>NUCLEOTIDE SEQUENCE [LARGE SCALE GENOMIC DNA]</scope>
    <source>
        <strain evidence="2 3">T8</strain>
    </source>
</reference>
<dbReference type="OrthoDB" id="1907642at2"/>
<feature type="region of interest" description="Disordered" evidence="1">
    <location>
        <begin position="1"/>
        <end position="20"/>
    </location>
</feature>
<name>A0A2U1JL86_9BACI</name>
<evidence type="ECO:0000313" key="2">
    <source>
        <dbReference type="EMBL" id="PWA05765.1"/>
    </source>
</evidence>
<protein>
    <submittedName>
        <fullName evidence="2">Accessory Sec system S-layer assembly protein</fullName>
    </submittedName>
</protein>
<dbReference type="RefSeq" id="WP_116556250.1">
    <property type="nucleotide sequence ID" value="NZ_QCZG01000065.1"/>
</dbReference>
<evidence type="ECO:0000256" key="1">
    <source>
        <dbReference type="SAM" id="MobiDB-lite"/>
    </source>
</evidence>
<organism evidence="2 3">
    <name type="scientific">Pueribacillus theae</name>
    <dbReference type="NCBI Taxonomy" id="2171751"/>
    <lineage>
        <taxon>Bacteria</taxon>
        <taxon>Bacillati</taxon>
        <taxon>Bacillota</taxon>
        <taxon>Bacilli</taxon>
        <taxon>Bacillales</taxon>
        <taxon>Bacillaceae</taxon>
        <taxon>Pueribacillus</taxon>
    </lineage>
</organism>
<gene>
    <name evidence="2" type="ORF">DCC39_17880</name>
</gene>
<dbReference type="Proteomes" id="UP000245998">
    <property type="component" value="Unassembled WGS sequence"/>
</dbReference>